<evidence type="ECO:0000313" key="4">
    <source>
        <dbReference type="Proteomes" id="UP000431401"/>
    </source>
</evidence>
<protein>
    <recommendedName>
        <fullName evidence="5">DUF4334 domain-containing protein</fullName>
    </recommendedName>
</protein>
<accession>A0A7K0DU37</accession>
<dbReference type="Gene3D" id="2.40.128.580">
    <property type="entry name" value="GXWXG domain"/>
    <property type="match status" value="1"/>
</dbReference>
<dbReference type="Pfam" id="PF14232">
    <property type="entry name" value="DUF4334"/>
    <property type="match status" value="1"/>
</dbReference>
<gene>
    <name evidence="3" type="ORF">NRB56_46360</name>
</gene>
<dbReference type="EMBL" id="WEGI01000010">
    <property type="protein sequence ID" value="MQY29047.1"/>
    <property type="molecule type" value="Genomic_DNA"/>
</dbReference>
<organism evidence="3 4">
    <name type="scientific">Nocardia aurantia</name>
    <dbReference type="NCBI Taxonomy" id="2585199"/>
    <lineage>
        <taxon>Bacteria</taxon>
        <taxon>Bacillati</taxon>
        <taxon>Actinomycetota</taxon>
        <taxon>Actinomycetes</taxon>
        <taxon>Mycobacteriales</taxon>
        <taxon>Nocardiaceae</taxon>
        <taxon>Nocardia</taxon>
    </lineage>
</organism>
<dbReference type="InterPro" id="IPR025568">
    <property type="entry name" value="DUF4334"/>
</dbReference>
<evidence type="ECO:0000259" key="1">
    <source>
        <dbReference type="Pfam" id="PF14231"/>
    </source>
</evidence>
<name>A0A7K0DU37_9NOCA</name>
<proteinExistence type="predicted"/>
<feature type="domain" description="GXWXG" evidence="1">
    <location>
        <begin position="22"/>
        <end position="79"/>
    </location>
</feature>
<evidence type="ECO:0008006" key="5">
    <source>
        <dbReference type="Google" id="ProtNLM"/>
    </source>
</evidence>
<evidence type="ECO:0000259" key="2">
    <source>
        <dbReference type="Pfam" id="PF14232"/>
    </source>
</evidence>
<dbReference type="AlphaFoldDB" id="A0A7K0DU37"/>
<sequence>MPGTVRLRELQEGGCTPDQAWELFDSLPPVPVAQVVGGRWRGSELDTGHPWGGVLVDSGWYGKQFDDADNVQPLLFAGPDKVVFPVDPRRAPLGLAGRIPPAALRLTRAALPLLRPVLRARAPRARLRDLEFRGKVSAAMVYDHLPIIDMFRWVDDDTLLGVMDLRGLREPYFFILRRENGA</sequence>
<evidence type="ECO:0000313" key="3">
    <source>
        <dbReference type="EMBL" id="MQY29047.1"/>
    </source>
</evidence>
<dbReference type="InterPro" id="IPR025951">
    <property type="entry name" value="GXWXG_dom"/>
</dbReference>
<reference evidence="3 4" key="1">
    <citation type="submission" date="2019-10" db="EMBL/GenBank/DDBJ databases">
        <title>Nocardia macrotermitis sp. nov. and Nocardia aurantia sp. nov., isolated from the gut of fungus growing-termite Macrotermes natalensis.</title>
        <authorList>
            <person name="Benndorf R."/>
            <person name="Schwitalla J."/>
            <person name="Martin K."/>
            <person name="De Beer W."/>
            <person name="Kaster A.-K."/>
            <person name="Vollmers J."/>
            <person name="Poulsen M."/>
            <person name="Beemelmanns C."/>
        </authorList>
    </citation>
    <scope>NUCLEOTIDE SEQUENCE [LARGE SCALE GENOMIC DNA]</scope>
    <source>
        <strain evidence="3 4">RB56</strain>
    </source>
</reference>
<feature type="domain" description="DUF4334" evidence="2">
    <location>
        <begin position="123"/>
        <end position="178"/>
    </location>
</feature>
<comment type="caution">
    <text evidence="3">The sequence shown here is derived from an EMBL/GenBank/DDBJ whole genome shotgun (WGS) entry which is preliminary data.</text>
</comment>
<dbReference type="RefSeq" id="WP_319943393.1">
    <property type="nucleotide sequence ID" value="NZ_WEGI01000010.1"/>
</dbReference>
<keyword evidence="4" id="KW-1185">Reference proteome</keyword>
<dbReference type="Pfam" id="PF14231">
    <property type="entry name" value="GXWXG"/>
    <property type="match status" value="1"/>
</dbReference>
<dbReference type="Proteomes" id="UP000431401">
    <property type="component" value="Unassembled WGS sequence"/>
</dbReference>